<gene>
    <name evidence="2" type="ORF">CDL15_Pgr006839</name>
    <name evidence="3" type="ORF">CRG98_023505</name>
</gene>
<evidence type="ECO:0000313" key="4">
    <source>
        <dbReference type="Proteomes" id="UP000197138"/>
    </source>
</evidence>
<dbReference type="AlphaFoldDB" id="A0A218X7Y3"/>
<comment type="caution">
    <text evidence="2">The sequence shown here is derived from an EMBL/GenBank/DDBJ whole genome shotgun (WGS) entry which is preliminary data.</text>
</comment>
<dbReference type="EMBL" id="PGOL01001626">
    <property type="protein sequence ID" value="PKI56115.1"/>
    <property type="molecule type" value="Genomic_DNA"/>
</dbReference>
<feature type="region of interest" description="Disordered" evidence="1">
    <location>
        <begin position="1"/>
        <end position="57"/>
    </location>
</feature>
<proteinExistence type="predicted"/>
<reference evidence="4" key="1">
    <citation type="journal article" date="2017" name="Plant J.">
        <title>The pomegranate (Punica granatum L.) genome and the genomics of punicalagin biosynthesis.</title>
        <authorList>
            <person name="Qin G."/>
            <person name="Xu C."/>
            <person name="Ming R."/>
            <person name="Tang H."/>
            <person name="Guyot R."/>
            <person name="Kramer E.M."/>
            <person name="Hu Y."/>
            <person name="Yi X."/>
            <person name="Qi Y."/>
            <person name="Xu X."/>
            <person name="Gao Z."/>
            <person name="Pan H."/>
            <person name="Jian J."/>
            <person name="Tian Y."/>
            <person name="Yue Z."/>
            <person name="Xu Y."/>
        </authorList>
    </citation>
    <scope>NUCLEOTIDE SEQUENCE [LARGE SCALE GENOMIC DNA]</scope>
    <source>
        <strain evidence="4">cv. Dabenzi</strain>
    </source>
</reference>
<organism evidence="2 4">
    <name type="scientific">Punica granatum</name>
    <name type="common">Pomegranate</name>
    <dbReference type="NCBI Taxonomy" id="22663"/>
    <lineage>
        <taxon>Eukaryota</taxon>
        <taxon>Viridiplantae</taxon>
        <taxon>Streptophyta</taxon>
        <taxon>Embryophyta</taxon>
        <taxon>Tracheophyta</taxon>
        <taxon>Spermatophyta</taxon>
        <taxon>Magnoliopsida</taxon>
        <taxon>eudicotyledons</taxon>
        <taxon>Gunneridae</taxon>
        <taxon>Pentapetalae</taxon>
        <taxon>rosids</taxon>
        <taxon>malvids</taxon>
        <taxon>Myrtales</taxon>
        <taxon>Lythraceae</taxon>
        <taxon>Punica</taxon>
    </lineage>
</organism>
<feature type="compositionally biased region" description="Basic and acidic residues" evidence="1">
    <location>
        <begin position="45"/>
        <end position="57"/>
    </location>
</feature>
<evidence type="ECO:0000313" key="5">
    <source>
        <dbReference type="Proteomes" id="UP000233551"/>
    </source>
</evidence>
<reference evidence="3 5" key="3">
    <citation type="submission" date="2017-11" db="EMBL/GenBank/DDBJ databases">
        <title>De-novo sequencing of pomegranate (Punica granatum L.) genome.</title>
        <authorList>
            <person name="Akparov Z."/>
            <person name="Amiraslanov A."/>
            <person name="Hajiyeva S."/>
            <person name="Abbasov M."/>
            <person name="Kaur K."/>
            <person name="Hamwieh A."/>
            <person name="Solovyev V."/>
            <person name="Salamov A."/>
            <person name="Braich B."/>
            <person name="Kosarev P."/>
            <person name="Mahmoud A."/>
            <person name="Hajiyev E."/>
            <person name="Babayeva S."/>
            <person name="Izzatullayeva V."/>
            <person name="Mammadov A."/>
            <person name="Mammadov A."/>
            <person name="Sharifova S."/>
            <person name="Ojaghi J."/>
            <person name="Eynullazada K."/>
            <person name="Bayramov B."/>
            <person name="Abdulazimova A."/>
            <person name="Shahmuradov I."/>
        </authorList>
    </citation>
    <scope>NUCLEOTIDE SEQUENCE [LARGE SCALE GENOMIC DNA]</scope>
    <source>
        <strain evidence="3">AG2017</strain>
        <strain evidence="5">cv. AG2017</strain>
        <tissue evidence="3">Leaf</tissue>
    </source>
</reference>
<evidence type="ECO:0000313" key="3">
    <source>
        <dbReference type="EMBL" id="PKI56115.1"/>
    </source>
</evidence>
<feature type="compositionally biased region" description="Basic and acidic residues" evidence="1">
    <location>
        <begin position="16"/>
        <end position="26"/>
    </location>
</feature>
<keyword evidence="5" id="KW-1185">Reference proteome</keyword>
<evidence type="ECO:0000313" key="2">
    <source>
        <dbReference type="EMBL" id="OWM80809.1"/>
    </source>
</evidence>
<protein>
    <submittedName>
        <fullName evidence="2">Uncharacterized protein</fullName>
    </submittedName>
</protein>
<dbReference type="Proteomes" id="UP000197138">
    <property type="component" value="Unassembled WGS sequence"/>
</dbReference>
<reference evidence="2" key="2">
    <citation type="submission" date="2017-06" db="EMBL/GenBank/DDBJ databases">
        <title>The pomegranate genome and the genomics of punicalagin biosynthesis.</title>
        <authorList>
            <person name="Xu C."/>
        </authorList>
    </citation>
    <scope>NUCLEOTIDE SEQUENCE [LARGE SCALE GENOMIC DNA]</scope>
    <source>
        <tissue evidence="2">Fresh leaf</tissue>
    </source>
</reference>
<dbReference type="Proteomes" id="UP000233551">
    <property type="component" value="Unassembled WGS sequence"/>
</dbReference>
<accession>A0A218X7Y3</accession>
<evidence type="ECO:0000256" key="1">
    <source>
        <dbReference type="SAM" id="MobiDB-lite"/>
    </source>
</evidence>
<sequence length="123" mass="13060">MLGRGPKAVNAGPEPESSKCRTEARYGAEAQKWGRIPKVGSKPDAGPKPKSGPEARCNKCGVGALCRAKTRCGAGAQCSKCVLDKKMQEMQKQWSMLRNNAGHCKAVTPIFLAVLLCGARMGT</sequence>
<dbReference type="EMBL" id="MTKT01002214">
    <property type="protein sequence ID" value="OWM80809.1"/>
    <property type="molecule type" value="Genomic_DNA"/>
</dbReference>
<name>A0A218X7Y3_PUNGR</name>